<dbReference type="Proteomes" id="UP000274271">
    <property type="component" value="Unassembled WGS sequence"/>
</dbReference>
<evidence type="ECO:0000313" key="1">
    <source>
        <dbReference type="EMBL" id="RRB17267.1"/>
    </source>
</evidence>
<evidence type="ECO:0000313" key="2">
    <source>
        <dbReference type="Proteomes" id="UP000274271"/>
    </source>
</evidence>
<proteinExistence type="predicted"/>
<dbReference type="GO" id="GO:0005198">
    <property type="term" value="F:structural molecule activity"/>
    <property type="evidence" value="ECO:0007669"/>
    <property type="project" value="InterPro"/>
</dbReference>
<organism evidence="1 2">
    <name type="scientific">Larkinella knui</name>
    <dbReference type="NCBI Taxonomy" id="2025310"/>
    <lineage>
        <taxon>Bacteria</taxon>
        <taxon>Pseudomonadati</taxon>
        <taxon>Bacteroidota</taxon>
        <taxon>Cytophagia</taxon>
        <taxon>Cytophagales</taxon>
        <taxon>Spirosomataceae</taxon>
        <taxon>Larkinella</taxon>
    </lineage>
</organism>
<dbReference type="EMBL" id="RQJP01000001">
    <property type="protein sequence ID" value="RRB17267.1"/>
    <property type="molecule type" value="Genomic_DNA"/>
</dbReference>
<gene>
    <name evidence="1" type="ORF">EHT87_03005</name>
</gene>
<dbReference type="InterPro" id="IPR010667">
    <property type="entry name" value="Phage_T4_Gp19"/>
</dbReference>
<dbReference type="InterPro" id="IPR011747">
    <property type="entry name" value="CHP02241"/>
</dbReference>
<name>A0A3P1CV83_9BACT</name>
<comment type="caution">
    <text evidence="1">The sequence shown here is derived from an EMBL/GenBank/DDBJ whole genome shotgun (WGS) entry which is preliminary data.</text>
</comment>
<dbReference type="RefSeq" id="WP_124903709.1">
    <property type="nucleotide sequence ID" value="NZ_RQJP01000001.1"/>
</dbReference>
<keyword evidence="2" id="KW-1185">Reference proteome</keyword>
<dbReference type="Pfam" id="PF06841">
    <property type="entry name" value="Phage_T4_gp19"/>
    <property type="match status" value="1"/>
</dbReference>
<sequence length="164" mass="18293">MVTYPPVGFHFSVVFELFPQLPNDFRFQEVSGLEVEMEMETVREGGQNRSVHQLPVRSKYSDLTLKRGLFTGSAITVWCKRAIEDFSFQPTNVLISLLNSDHLPLQSWYVVNAIPKRWQVGAFNAEQNSVVIESLTLSYTHFNYLSVDTAASAGLAGTGAALGF</sequence>
<reference evidence="1 2" key="1">
    <citation type="submission" date="2018-11" db="EMBL/GenBank/DDBJ databases">
        <authorList>
            <person name="Zhou Z."/>
            <person name="Wang G."/>
        </authorList>
    </citation>
    <scope>NUCLEOTIDE SEQUENCE [LARGE SCALE GENOMIC DNA]</scope>
    <source>
        <strain evidence="1 2">KCTC42998</strain>
    </source>
</reference>
<dbReference type="NCBIfam" id="TIGR02241">
    <property type="entry name" value="conserved hypothetical phage tail region protein"/>
    <property type="match status" value="1"/>
</dbReference>
<dbReference type="PANTHER" id="PTHR38009">
    <property type="entry name" value="CONSERVED HYPOTHETICAL PHAGE TAIL PROTEIN"/>
    <property type="match status" value="1"/>
</dbReference>
<dbReference type="AlphaFoldDB" id="A0A3P1CV83"/>
<dbReference type="PANTHER" id="PTHR38009:SF1">
    <property type="entry name" value="CONSERVED HYPOTHETICAL PHAGE TAIL PROTEIN"/>
    <property type="match status" value="1"/>
</dbReference>
<protein>
    <submittedName>
        <fullName evidence="1">Phage tail protein</fullName>
    </submittedName>
</protein>
<accession>A0A3P1CV83</accession>
<dbReference type="OrthoDB" id="9799891at2"/>